<dbReference type="InterPro" id="IPR009023">
    <property type="entry name" value="HMG_CoA_Rdtase_NAD(P)-bd_sf"/>
</dbReference>
<keyword evidence="5 11" id="KW-0256">Endoplasmic reticulum</keyword>
<dbReference type="EC" id="1.1.1.34" evidence="11"/>
<dbReference type="UniPathway" id="UPA00058">
    <property type="reaction ID" value="UER00103"/>
</dbReference>
<evidence type="ECO:0000256" key="8">
    <source>
        <dbReference type="ARBA" id="ARBA00023002"/>
    </source>
</evidence>
<proteinExistence type="inferred from homology"/>
<dbReference type="Pfam" id="PF12349">
    <property type="entry name" value="Sterol-sensing"/>
    <property type="match status" value="1"/>
</dbReference>
<dbReference type="InterPro" id="IPR004554">
    <property type="entry name" value="HMG_CoA_Rdtase_eu_arc"/>
</dbReference>
<dbReference type="InterPro" id="IPR023074">
    <property type="entry name" value="HMG_CoA_Rdtase_cat_sf"/>
</dbReference>
<protein>
    <recommendedName>
        <fullName evidence="11">3-hydroxy-3-methylglutaryl coenzyme A reductase</fullName>
        <shortName evidence="11">HMG-CoA reductase</shortName>
        <ecNumber evidence="11">1.1.1.34</ecNumber>
    </recommendedName>
</protein>
<comment type="catalytic activity">
    <reaction evidence="10">
        <text>(R)-mevalonate + 2 NADP(+) + CoA = (3S)-3-hydroxy-3-methylglutaryl-CoA + 2 NADPH + 2 H(+)</text>
        <dbReference type="Rhea" id="RHEA:15989"/>
        <dbReference type="ChEBI" id="CHEBI:15378"/>
        <dbReference type="ChEBI" id="CHEBI:36464"/>
        <dbReference type="ChEBI" id="CHEBI:43074"/>
        <dbReference type="ChEBI" id="CHEBI:57287"/>
        <dbReference type="ChEBI" id="CHEBI:57783"/>
        <dbReference type="ChEBI" id="CHEBI:58349"/>
        <dbReference type="EC" id="1.1.1.34"/>
    </reaction>
    <physiologicalReaction direction="right-to-left" evidence="10">
        <dbReference type="Rhea" id="RHEA:15991"/>
    </physiologicalReaction>
</comment>
<dbReference type="Proteomes" id="UP000678499">
    <property type="component" value="Unassembled WGS sequence"/>
</dbReference>
<comment type="pathway">
    <text evidence="2 11">Metabolic intermediate biosynthesis; (R)-mevalonate biosynthesis; (R)-mevalonate from acetyl-CoA: step 3/3.</text>
</comment>
<dbReference type="GO" id="GO:0004420">
    <property type="term" value="F:hydroxymethylglutaryl-CoA reductase (NADPH) activity"/>
    <property type="evidence" value="ECO:0007669"/>
    <property type="project" value="UniProtKB-EC"/>
</dbReference>
<keyword evidence="4 11" id="KW-0812">Transmembrane</keyword>
<reference evidence="14" key="1">
    <citation type="submission" date="2020-11" db="EMBL/GenBank/DDBJ databases">
        <authorList>
            <person name="Tran Van P."/>
        </authorList>
    </citation>
    <scope>NUCLEOTIDE SEQUENCE</scope>
</reference>
<dbReference type="Pfam" id="PF00368">
    <property type="entry name" value="HMG-CoA_red"/>
    <property type="match status" value="2"/>
</dbReference>
<evidence type="ECO:0000313" key="15">
    <source>
        <dbReference type="Proteomes" id="UP000678499"/>
    </source>
</evidence>
<dbReference type="SUPFAM" id="SSF56542">
    <property type="entry name" value="Substrate-binding domain of HMG-CoA reductase"/>
    <property type="match status" value="1"/>
</dbReference>
<dbReference type="GO" id="GO:0008299">
    <property type="term" value="P:isoprenoid biosynthetic process"/>
    <property type="evidence" value="ECO:0007669"/>
    <property type="project" value="InterPro"/>
</dbReference>
<dbReference type="GO" id="GO:0016126">
    <property type="term" value="P:sterol biosynthetic process"/>
    <property type="evidence" value="ECO:0007669"/>
    <property type="project" value="TreeGrafter"/>
</dbReference>
<feature type="transmembrane region" description="Helical" evidence="11">
    <location>
        <begin position="123"/>
        <end position="146"/>
    </location>
</feature>
<comment type="similarity">
    <text evidence="3 11">Belongs to the HMG-CoA reductase family.</text>
</comment>
<feature type="transmembrane region" description="Helical" evidence="11">
    <location>
        <begin position="226"/>
        <end position="254"/>
    </location>
</feature>
<dbReference type="GO" id="GO:0015936">
    <property type="term" value="P:coenzyme A metabolic process"/>
    <property type="evidence" value="ECO:0007669"/>
    <property type="project" value="InterPro"/>
</dbReference>
<dbReference type="OrthoDB" id="310654at2759"/>
<dbReference type="Gene3D" id="1.10.3270.10">
    <property type="entry name" value="HMGR, N-terminal domain"/>
    <property type="match status" value="1"/>
</dbReference>
<keyword evidence="9 11" id="KW-0472">Membrane</keyword>
<gene>
    <name evidence="14" type="ORF">NMOB1V02_LOCUS228</name>
</gene>
<evidence type="ECO:0000256" key="7">
    <source>
        <dbReference type="ARBA" id="ARBA00022989"/>
    </source>
</evidence>
<dbReference type="SUPFAM" id="SSF55035">
    <property type="entry name" value="NAD-binding domain of HMG-CoA reductase"/>
    <property type="match status" value="1"/>
</dbReference>
<dbReference type="GO" id="GO:0005778">
    <property type="term" value="C:peroxisomal membrane"/>
    <property type="evidence" value="ECO:0007669"/>
    <property type="project" value="TreeGrafter"/>
</dbReference>
<dbReference type="InterPro" id="IPR000731">
    <property type="entry name" value="SSD"/>
</dbReference>
<dbReference type="InterPro" id="IPR002202">
    <property type="entry name" value="HMG_CoA_Rdtase"/>
</dbReference>
<keyword evidence="7 11" id="KW-1133">Transmembrane helix</keyword>
<sequence length="1050" mass="110962">MGRGGCEGGSAVLCCGATGMATSGGGIGGLAGGPGVVQRAFQGYGRLCACRPWEVVSGTATLVICVLSMYQHPLLTTTVVDLDPFGEKGEFAGAGVLGMTVLRCASVLYCYRQVRQVGKMGSRYVPAIAAVFAVYCSVLLCSVLVHCLRVDLSDLRDALFVFAFLVDPGRAGVLAQYALAARSAPQVRSRIAAGMGLLGPTLTLDAAVEVLVIGVGTLSGVRKLELLCYFACVSVVIRFLVFLTLFPALLSLFLELSQCHECPTKEQLGNLRKLLSEANANPVVGRLKVIMALGLSLVHVRSRLMGGGKWSIGSALPVGVLMPNPATMEAADHQQLSRMLLRWVSGNAEQLVLGTLFVALVVKSLLGKESEDELHRALLEETSSSLKKEKEEEQEEGEGSVWVLRPCPSVPSVRRQELRVRKADSAPDMSLACFVSRNRSGTPKQQVQHRINDRTKTVSVGVEGGDGGLAPLFQLYTVQYSNWGLTDCPTLLFGNENRLDKSLVTTTSCCSSSSSSSSNNVGQEELKAATTTTRSAASIRPLKYLLQLLEGDDEGPAGLTDAEVLDLVSRGHVVPHQLESALGDFERAVRLRRRIYALKADGGRGKAFARALDMVPYTGYSYERVKDACCENVVGYVGLPVGLVGPLLVDGEPVYVPMATTEGCLVASTSRGAAVIRTAAALAAAAAATAGGGGSEEIAGPDGRAGVSTVVLGDGMTRGPVVRFPSALQAGECQHYLETEAGLHVMQQAFDATSNFAKLRKIQCRVSGRYLFLRFVATTGDAMGMNMVSKGCDKALGVLAAHYPLMEILSLSGNYCADKKSAAVNWVQGRGRSVVCEARIPGSVVAKVLKTDVDSLVELNVAKNLVGSAVAGSIGGFNAHAANIVAAIFIACGQDPAQVVASASCMTLMERYGDEGDLYVSVTMPSLELGTVGGGTVLPAQQACLSLLGVSGASATVPGANAQKLARIVGATVLAGELSLMGALAAGELVRSHLKHNSLIRQQQQQQQQQVRLTHTHLTVWDSRICCIILREQRGEEEEEEEVGKAREQL</sequence>
<dbReference type="InterPro" id="IPR009029">
    <property type="entry name" value="HMG_CoA_Rdtase_sub-bd_dom_sf"/>
</dbReference>
<evidence type="ECO:0000256" key="6">
    <source>
        <dbReference type="ARBA" id="ARBA00022857"/>
    </source>
</evidence>
<evidence type="ECO:0000259" key="13">
    <source>
        <dbReference type="PROSITE" id="PS50156"/>
    </source>
</evidence>
<dbReference type="FunFam" id="3.90.770.10:FF:000001">
    <property type="entry name" value="3-hydroxy-3-methylglutaryl coenzyme A reductase"/>
    <property type="match status" value="1"/>
</dbReference>
<keyword evidence="15" id="KW-1185">Reference proteome</keyword>
<keyword evidence="6 11" id="KW-0521">NADP</keyword>
<evidence type="ECO:0000256" key="12">
    <source>
        <dbReference type="SAM" id="MobiDB-lite"/>
    </source>
</evidence>
<dbReference type="PROSITE" id="PS50065">
    <property type="entry name" value="HMG_COA_REDUCTASE_4"/>
    <property type="match status" value="1"/>
</dbReference>
<evidence type="ECO:0000313" key="14">
    <source>
        <dbReference type="EMBL" id="CAD7272286.1"/>
    </source>
</evidence>
<dbReference type="EMBL" id="CAJPEX010000016">
    <property type="protein sequence ID" value="CAG0912438.1"/>
    <property type="molecule type" value="Genomic_DNA"/>
</dbReference>
<organism evidence="14">
    <name type="scientific">Notodromas monacha</name>
    <dbReference type="NCBI Taxonomy" id="399045"/>
    <lineage>
        <taxon>Eukaryota</taxon>
        <taxon>Metazoa</taxon>
        <taxon>Ecdysozoa</taxon>
        <taxon>Arthropoda</taxon>
        <taxon>Crustacea</taxon>
        <taxon>Oligostraca</taxon>
        <taxon>Ostracoda</taxon>
        <taxon>Podocopa</taxon>
        <taxon>Podocopida</taxon>
        <taxon>Cypridocopina</taxon>
        <taxon>Cypridoidea</taxon>
        <taxon>Cyprididae</taxon>
        <taxon>Notodromas</taxon>
    </lineage>
</organism>
<dbReference type="PROSITE" id="PS00066">
    <property type="entry name" value="HMG_COA_REDUCTASE_1"/>
    <property type="match status" value="1"/>
</dbReference>
<dbReference type="GO" id="GO:0005789">
    <property type="term" value="C:endoplasmic reticulum membrane"/>
    <property type="evidence" value="ECO:0007669"/>
    <property type="project" value="UniProtKB-SubCell"/>
</dbReference>
<evidence type="ECO:0000256" key="10">
    <source>
        <dbReference type="ARBA" id="ARBA00049909"/>
    </source>
</evidence>
<dbReference type="PROSITE" id="PS01192">
    <property type="entry name" value="HMG_COA_REDUCTASE_3"/>
    <property type="match status" value="1"/>
</dbReference>
<feature type="transmembrane region" description="Helical" evidence="11">
    <location>
        <begin position="91"/>
        <end position="111"/>
    </location>
</feature>
<dbReference type="PROSITE" id="PS50156">
    <property type="entry name" value="SSD"/>
    <property type="match status" value="1"/>
</dbReference>
<feature type="transmembrane region" description="Helical" evidence="11">
    <location>
        <begin position="53"/>
        <end position="71"/>
    </location>
</feature>
<dbReference type="Gene3D" id="3.90.770.10">
    <property type="entry name" value="3-hydroxy-3-methylglutaryl-coenzyme A Reductase, Chain A, domain 2"/>
    <property type="match status" value="1"/>
</dbReference>
<evidence type="ECO:0000256" key="1">
    <source>
        <dbReference type="ARBA" id="ARBA00004477"/>
    </source>
</evidence>
<dbReference type="PANTHER" id="PTHR10572:SF24">
    <property type="entry name" value="3-HYDROXY-3-METHYLGLUTARYL-COENZYME A REDUCTASE"/>
    <property type="match status" value="1"/>
</dbReference>
<dbReference type="PANTHER" id="PTHR10572">
    <property type="entry name" value="3-HYDROXY-3-METHYLGLUTARYL-COENZYME A REDUCTASE"/>
    <property type="match status" value="1"/>
</dbReference>
<dbReference type="CDD" id="cd00643">
    <property type="entry name" value="HMG-CoA_reductase_classI"/>
    <property type="match status" value="1"/>
</dbReference>
<comment type="subcellular location">
    <subcellularLocation>
        <location evidence="1 11">Endoplasmic reticulum membrane</location>
        <topology evidence="1 11">Multi-pass membrane protein</topology>
    </subcellularLocation>
</comment>
<dbReference type="EMBL" id="OA882053">
    <property type="protein sequence ID" value="CAD7272286.1"/>
    <property type="molecule type" value="Genomic_DNA"/>
</dbReference>
<evidence type="ECO:0000256" key="9">
    <source>
        <dbReference type="ARBA" id="ARBA00023136"/>
    </source>
</evidence>
<keyword evidence="8 11" id="KW-0560">Oxidoreductase</keyword>
<feature type="region of interest" description="Disordered" evidence="12">
    <location>
        <begin position="511"/>
        <end position="532"/>
    </location>
</feature>
<dbReference type="InterPro" id="IPR023282">
    <property type="entry name" value="HMG_CoA_Rdtase_N"/>
</dbReference>
<evidence type="ECO:0000256" key="2">
    <source>
        <dbReference type="ARBA" id="ARBA00005084"/>
    </source>
</evidence>
<evidence type="ECO:0000256" key="5">
    <source>
        <dbReference type="ARBA" id="ARBA00022824"/>
    </source>
</evidence>
<name>A0A7R9G8T6_9CRUS</name>
<dbReference type="InterPro" id="IPR053958">
    <property type="entry name" value="HMGCR/SNAP/NPC1-like_SSD"/>
</dbReference>
<dbReference type="FunFam" id="3.30.70.420:FF:000001">
    <property type="entry name" value="3-hydroxy-3-methylglutaryl coenzyme A reductase"/>
    <property type="match status" value="1"/>
</dbReference>
<accession>A0A7R9G8T6</accession>
<dbReference type="Gene3D" id="3.30.70.420">
    <property type="entry name" value="Hydroxymethylglutaryl-CoA reductase, class I/II, NAD/NADP-binding domain"/>
    <property type="match status" value="1"/>
</dbReference>
<feature type="domain" description="SSD" evidence="13">
    <location>
        <begin position="95"/>
        <end position="252"/>
    </location>
</feature>
<evidence type="ECO:0000256" key="11">
    <source>
        <dbReference type="RuleBase" id="RU361219"/>
    </source>
</evidence>
<dbReference type="PRINTS" id="PR00071">
    <property type="entry name" value="HMGCOARDTASE"/>
</dbReference>
<evidence type="ECO:0000256" key="3">
    <source>
        <dbReference type="ARBA" id="ARBA00007661"/>
    </source>
</evidence>
<dbReference type="InterPro" id="IPR023076">
    <property type="entry name" value="HMG_CoA_Rdtase_CS"/>
</dbReference>
<dbReference type="PROSITE" id="PS00318">
    <property type="entry name" value="HMG_COA_REDUCTASE_2"/>
    <property type="match status" value="1"/>
</dbReference>
<dbReference type="NCBIfam" id="TIGR00533">
    <property type="entry name" value="HMG_CoA_R_NADP"/>
    <property type="match status" value="1"/>
</dbReference>
<dbReference type="AlphaFoldDB" id="A0A7R9G8T6"/>
<evidence type="ECO:0000256" key="4">
    <source>
        <dbReference type="ARBA" id="ARBA00022692"/>
    </source>
</evidence>